<feature type="region of interest" description="Disordered" evidence="1">
    <location>
        <begin position="27"/>
        <end position="54"/>
    </location>
</feature>
<dbReference type="InterPro" id="IPR047909">
    <property type="entry name" value="SPJ_0845-like_N"/>
</dbReference>
<proteinExistence type="predicted"/>
<evidence type="ECO:0000313" key="2">
    <source>
        <dbReference type="EMBL" id="OJG90984.1"/>
    </source>
</evidence>
<protein>
    <submittedName>
        <fullName evidence="2">Uncharacterized protein</fullName>
    </submittedName>
</protein>
<dbReference type="EMBL" id="JXLC01000017">
    <property type="protein sequence ID" value="OJG90984.1"/>
    <property type="molecule type" value="Genomic_DNA"/>
</dbReference>
<dbReference type="NCBIfam" id="NF040897">
    <property type="entry name" value="SPJ_0845_Nterm"/>
    <property type="match status" value="1"/>
</dbReference>
<dbReference type="Proteomes" id="UP000183039">
    <property type="component" value="Unassembled WGS sequence"/>
</dbReference>
<accession>A0AA91G9S2</accession>
<gene>
    <name evidence="2" type="ORF">RV15_GL000980</name>
</gene>
<name>A0AA91G9S2_9ENTE</name>
<reference evidence="2 3" key="1">
    <citation type="submission" date="2014-12" db="EMBL/GenBank/DDBJ databases">
        <title>Draft genome sequences of 29 type strains of Enterococci.</title>
        <authorList>
            <person name="Zhong Z."/>
            <person name="Sun Z."/>
            <person name="Liu W."/>
            <person name="Zhang W."/>
            <person name="Zhang H."/>
        </authorList>
    </citation>
    <scope>NUCLEOTIDE SEQUENCE [LARGE SCALE GENOMIC DNA]</scope>
    <source>
        <strain evidence="2 3">DSM 22801</strain>
    </source>
</reference>
<dbReference type="AlphaFoldDB" id="A0AA91G9S2"/>
<organism evidence="2 3">
    <name type="scientific">Enterococcus silesiacus</name>
    <dbReference type="NCBI Taxonomy" id="332949"/>
    <lineage>
        <taxon>Bacteria</taxon>
        <taxon>Bacillati</taxon>
        <taxon>Bacillota</taxon>
        <taxon>Bacilli</taxon>
        <taxon>Lactobacillales</taxon>
        <taxon>Enterococcaceae</taxon>
        <taxon>Enterococcus</taxon>
    </lineage>
</organism>
<evidence type="ECO:0000256" key="1">
    <source>
        <dbReference type="SAM" id="MobiDB-lite"/>
    </source>
</evidence>
<comment type="caution">
    <text evidence="2">The sequence shown here is derived from an EMBL/GenBank/DDBJ whole genome shotgun (WGS) entry which is preliminary data.</text>
</comment>
<evidence type="ECO:0000313" key="3">
    <source>
        <dbReference type="Proteomes" id="UP000183039"/>
    </source>
</evidence>
<sequence>MEQDKMGLKFERTNDLDKLFDSFAVDPKKVEMPKEELEKQAAKTEQKEDKKKEQ</sequence>